<name>A0A0E9RJU1_ANGAN</name>
<organism evidence="1">
    <name type="scientific">Anguilla anguilla</name>
    <name type="common">European freshwater eel</name>
    <name type="synonym">Muraena anguilla</name>
    <dbReference type="NCBI Taxonomy" id="7936"/>
    <lineage>
        <taxon>Eukaryota</taxon>
        <taxon>Metazoa</taxon>
        <taxon>Chordata</taxon>
        <taxon>Craniata</taxon>
        <taxon>Vertebrata</taxon>
        <taxon>Euteleostomi</taxon>
        <taxon>Actinopterygii</taxon>
        <taxon>Neopterygii</taxon>
        <taxon>Teleostei</taxon>
        <taxon>Anguilliformes</taxon>
        <taxon>Anguillidae</taxon>
        <taxon>Anguilla</taxon>
    </lineage>
</organism>
<proteinExistence type="predicted"/>
<sequence length="38" mass="4711">MCLYCNQRKKKKFQYQCFVFLKCVHSLKKKNMKPARQI</sequence>
<accession>A0A0E9RJU1</accession>
<reference evidence="1" key="2">
    <citation type="journal article" date="2015" name="Fish Shellfish Immunol.">
        <title>Early steps in the European eel (Anguilla anguilla)-Vibrio vulnificus interaction in the gills: Role of the RtxA13 toxin.</title>
        <authorList>
            <person name="Callol A."/>
            <person name="Pajuelo D."/>
            <person name="Ebbesson L."/>
            <person name="Teles M."/>
            <person name="MacKenzie S."/>
            <person name="Amaro C."/>
        </authorList>
    </citation>
    <scope>NUCLEOTIDE SEQUENCE</scope>
</reference>
<evidence type="ECO:0000313" key="1">
    <source>
        <dbReference type="EMBL" id="JAH29082.1"/>
    </source>
</evidence>
<protein>
    <submittedName>
        <fullName evidence="1">Uncharacterized protein</fullName>
    </submittedName>
</protein>
<dbReference type="EMBL" id="GBXM01079495">
    <property type="protein sequence ID" value="JAH29082.1"/>
    <property type="molecule type" value="Transcribed_RNA"/>
</dbReference>
<dbReference type="AlphaFoldDB" id="A0A0E9RJU1"/>
<reference evidence="1" key="1">
    <citation type="submission" date="2014-11" db="EMBL/GenBank/DDBJ databases">
        <authorList>
            <person name="Amaro Gonzalez C."/>
        </authorList>
    </citation>
    <scope>NUCLEOTIDE SEQUENCE</scope>
</reference>